<sequence length="1765" mass="207014">MNPFQEDLIPFDNLIEDYKNQHNKGLKTLYSKHLFTCFNPQNQNQVITLNYNHYPKDTNYKSLKPKPAEDKDKEKEKNPQPSEEQNEKSQNSGQNSYQSEQENKRILRESANSDIGCLVDHTLNEDGIVLKRNKDFQHFLEFEIDPSEPKYSYSVSIWEYNDKIHSTKLREFCFNGSPYGLNNQPISNSALIFGSQYLYVCQNGTHNFFDINTWDIVWSFDLSKNVSSLETLHFQSGDSENQSVYIISDIDKNKINQVYKVQFKEKINNLINENNIYSTLDNQQLKEESSLVFNKNLSFYAIINRDYACFYEIKDQKSVKIEDTESKNWSYCLGKKSIINLELHPKSYRKGDVILDQESFRVNTSQVAYPYVAMQKGNHLLIMQNCMKPDEIFWMKFKHDKDDKVEEGGFFSLRLGNTYVFDHSYFLCSDKLSMRNINYFVSEDTPYLLIYQSLDRLTIQGLDPEKHPNYVPTVFEKIHPKVPFLMKKFTVPVNGSNQKYREYNNFLFIQEIDEKLALIRGVVKKVDDKLFCVQTIDAREPEKISSMDINEAKLYLFYTTGEVDIYELTLDEAKFERTISKLELSLDNQSLCKQRLVLSENCLLEGNKIFQNPFNSQQLIQEDYHSVELFTQQQHSKIQKKFKPKQVLAQDEIKKLFVFGNFKGIKQFQDYENPILKIDRELKKSQTKPNSINQENEDNLKNSKWRHDNSALLVNTFDGLLSMEKGHLGSFQNNQITPYDKYASIRPRIVIIPNPISRNLYYETGTYFNDFDCTYIDDNFIMTKKYFEDGVNIIHKFLSFEYKLHLNYDYIHYQTKQEMVGPFKSKIKMFKLSENMQYMLFSNINCIDTQVESSEKIMLLYKIEQSQTFKVPTLRLVYNFQKTHMLIGYYNYRNVNFLSQPVVTDNGDYVFIHTIGSERDYIDKEIVKQLFIKNNEPYDKSVLERFDLVESKLKNNELLPVKNYQIVGDMLFIIEDHIIEYAKLFPSAQERTKRAQRINLSPSFEMKVRRITATSNQNAIQIVFTDDKQGLSIVTWDLKLNREIKSFNLVIPDDPVISKYLQENCQIWVDFMFRGTGKNQNNYFLTPDNYIYDLTFGLPISQLKNYPYQNKLSMSTNFAYLTEDCMIFLTPGNLIHQYSLYDLFFMRNKVQNPKAIEFMRVQNMDLDTFNRRYPVAKNIFHQFSLNSHFLSLVQEKLRLEQQDDNHKNLSMLLYILSPNDFKVTPFDHAVKALSSRNVELMLSMVSSSQIQNTSNYLKQHFSSLISMDIEAFVQYLEDALSFPIRMNQGQNVYWDTDESQKYFATNSNFISQKQLLDPQLHEHNFKPQSNIKDKKIDQAIPKQAKRAVSKDFNPNQLEWYQDIPKNTIVSQSKLARAEVKLLSFDWILDNTQALNFFTILANSGNSNLFTIQSIKVIVLYYWQNFFYQIRNKVFFPFIAYLVFFQVYATYIYEKNQERIEQNKIDSAGTSKEGLAYFYELDKFFIAMIISFICYFGFLEVNQIYMMRASYFNSIWSLFDLISINLNIAYIGCCIADIQPTKLRPLAAIAVLFMWIKFFYFLRIFRSTSSLIRMIMEICKDMAAFSLILLIAMVGFANVLYILAINVVSVGEGEELFTGSNFLLAIIYSFRLGLGDFSTEGFGETYDQIIWIVFLLEAMLIQIVLLNLLIAIMGDTFSKVTEIQEQLKLEEICKIIVDNRHIITPSKELSNGRYIAVATLETIANQQGAQWEGQVSALKYHIQNEEKKIIKYFKTLISGIKIKSVK</sequence>
<feature type="region of interest" description="Disordered" evidence="6">
    <location>
        <begin position="55"/>
        <end position="104"/>
    </location>
</feature>
<feature type="transmembrane region" description="Helical" evidence="7">
    <location>
        <begin position="1433"/>
        <end position="1452"/>
    </location>
</feature>
<keyword evidence="2 7" id="KW-0812">Transmembrane</keyword>
<gene>
    <name evidence="9" type="primary">Contig5416.g5799</name>
    <name evidence="9" type="ORF">STYLEM_13302</name>
</gene>
<keyword evidence="4 7" id="KW-1133">Transmembrane helix</keyword>
<feature type="transmembrane region" description="Helical" evidence="7">
    <location>
        <begin position="1509"/>
        <end position="1530"/>
    </location>
</feature>
<dbReference type="Proteomes" id="UP000039865">
    <property type="component" value="Unassembled WGS sequence"/>
</dbReference>
<keyword evidence="5 7" id="KW-0472">Membrane</keyword>
<dbReference type="InterPro" id="IPR005821">
    <property type="entry name" value="Ion_trans_dom"/>
</dbReference>
<reference evidence="9 10" key="1">
    <citation type="submission" date="2014-06" db="EMBL/GenBank/DDBJ databases">
        <authorList>
            <person name="Swart Estienne"/>
        </authorList>
    </citation>
    <scope>NUCLEOTIDE SEQUENCE [LARGE SCALE GENOMIC DNA]</scope>
    <source>
        <strain evidence="9 10">130c</strain>
    </source>
</reference>
<dbReference type="InterPro" id="IPR024862">
    <property type="entry name" value="TRPV"/>
</dbReference>
<organism evidence="9 10">
    <name type="scientific">Stylonychia lemnae</name>
    <name type="common">Ciliate</name>
    <dbReference type="NCBI Taxonomy" id="5949"/>
    <lineage>
        <taxon>Eukaryota</taxon>
        <taxon>Sar</taxon>
        <taxon>Alveolata</taxon>
        <taxon>Ciliophora</taxon>
        <taxon>Intramacronucleata</taxon>
        <taxon>Spirotrichea</taxon>
        <taxon>Stichotrichia</taxon>
        <taxon>Sporadotrichida</taxon>
        <taxon>Oxytrichidae</taxon>
        <taxon>Stylonychinae</taxon>
        <taxon>Stylonychia</taxon>
    </lineage>
</organism>
<feature type="transmembrane region" description="Helical" evidence="7">
    <location>
        <begin position="1615"/>
        <end position="1633"/>
    </location>
</feature>
<evidence type="ECO:0000256" key="7">
    <source>
        <dbReference type="SAM" id="Phobius"/>
    </source>
</evidence>
<proteinExistence type="predicted"/>
<name>A0A078APF1_STYLE</name>
<dbReference type="PANTHER" id="PTHR10582:SF2">
    <property type="entry name" value="INACTIVE"/>
    <property type="match status" value="1"/>
</dbReference>
<keyword evidence="10" id="KW-1185">Reference proteome</keyword>
<dbReference type="OrthoDB" id="533508at2759"/>
<dbReference type="GO" id="GO:0005216">
    <property type="term" value="F:monoatomic ion channel activity"/>
    <property type="evidence" value="ECO:0007669"/>
    <property type="project" value="InterPro"/>
</dbReference>
<feature type="domain" description="Ion transport" evidence="8">
    <location>
        <begin position="1482"/>
        <end position="1682"/>
    </location>
</feature>
<evidence type="ECO:0000256" key="3">
    <source>
        <dbReference type="ARBA" id="ARBA00022737"/>
    </source>
</evidence>
<evidence type="ECO:0000256" key="5">
    <source>
        <dbReference type="ARBA" id="ARBA00023136"/>
    </source>
</evidence>
<feature type="transmembrane region" description="Helical" evidence="7">
    <location>
        <begin position="1473"/>
        <end position="1497"/>
    </location>
</feature>
<evidence type="ECO:0000256" key="6">
    <source>
        <dbReference type="SAM" id="MobiDB-lite"/>
    </source>
</evidence>
<comment type="subcellular location">
    <subcellularLocation>
        <location evidence="1">Membrane</location>
        <topology evidence="1">Multi-pass membrane protein</topology>
    </subcellularLocation>
</comment>
<dbReference type="PANTHER" id="PTHR10582">
    <property type="entry name" value="TRANSIENT RECEPTOR POTENTIAL ION CHANNEL PROTEIN"/>
    <property type="match status" value="1"/>
</dbReference>
<accession>A0A078APF1</accession>
<dbReference type="GO" id="GO:0005886">
    <property type="term" value="C:plasma membrane"/>
    <property type="evidence" value="ECO:0007669"/>
    <property type="project" value="TreeGrafter"/>
</dbReference>
<evidence type="ECO:0000313" key="10">
    <source>
        <dbReference type="Proteomes" id="UP000039865"/>
    </source>
</evidence>
<evidence type="ECO:0000256" key="4">
    <source>
        <dbReference type="ARBA" id="ARBA00022989"/>
    </source>
</evidence>
<feature type="transmembrane region" description="Helical" evidence="7">
    <location>
        <begin position="1648"/>
        <end position="1669"/>
    </location>
</feature>
<protein>
    <submittedName>
        <fullName evidence="9">Wd-40 repeat protein</fullName>
    </submittedName>
</protein>
<dbReference type="EMBL" id="CCKQ01012627">
    <property type="protein sequence ID" value="CDW84245.1"/>
    <property type="molecule type" value="Genomic_DNA"/>
</dbReference>
<keyword evidence="3" id="KW-0677">Repeat</keyword>
<evidence type="ECO:0000259" key="8">
    <source>
        <dbReference type="Pfam" id="PF00520"/>
    </source>
</evidence>
<evidence type="ECO:0000313" key="9">
    <source>
        <dbReference type="EMBL" id="CDW84245.1"/>
    </source>
</evidence>
<evidence type="ECO:0000256" key="2">
    <source>
        <dbReference type="ARBA" id="ARBA00022692"/>
    </source>
</evidence>
<feature type="compositionally biased region" description="Polar residues" evidence="6">
    <location>
        <begin position="79"/>
        <end position="100"/>
    </location>
</feature>
<evidence type="ECO:0000256" key="1">
    <source>
        <dbReference type="ARBA" id="ARBA00004141"/>
    </source>
</evidence>
<dbReference type="InParanoid" id="A0A078APF1"/>
<feature type="transmembrane region" description="Helical" evidence="7">
    <location>
        <begin position="1542"/>
        <end position="1561"/>
    </location>
</feature>
<feature type="compositionally biased region" description="Basic and acidic residues" evidence="6">
    <location>
        <begin position="66"/>
        <end position="78"/>
    </location>
</feature>
<dbReference type="Pfam" id="PF00520">
    <property type="entry name" value="Ion_trans"/>
    <property type="match status" value="1"/>
</dbReference>
<feature type="transmembrane region" description="Helical" evidence="7">
    <location>
        <begin position="1581"/>
        <end position="1603"/>
    </location>
</feature>
<dbReference type="GO" id="GO:0098703">
    <property type="term" value="P:calcium ion import across plasma membrane"/>
    <property type="evidence" value="ECO:0007669"/>
    <property type="project" value="TreeGrafter"/>
</dbReference>